<dbReference type="Gene3D" id="2.40.10.10">
    <property type="entry name" value="Trypsin-like serine proteases"/>
    <property type="match status" value="2"/>
</dbReference>
<name>F6ENG9_HOYSD</name>
<evidence type="ECO:0000256" key="1">
    <source>
        <dbReference type="SAM" id="Phobius"/>
    </source>
</evidence>
<gene>
    <name evidence="2" type="ordered locus">AS9A_3193</name>
</gene>
<keyword evidence="3" id="KW-1185">Reference proteome</keyword>
<dbReference type="KEGG" id="asd:AS9A_3193"/>
<dbReference type="SUPFAM" id="SSF50494">
    <property type="entry name" value="Trypsin-like serine proteases"/>
    <property type="match status" value="1"/>
</dbReference>
<reference evidence="2 3" key="1">
    <citation type="journal article" date="2011" name="J. Bacteriol.">
        <title>Complete genome sequence of Amycolicicoccus subflavus DQS3-9A1T, an actinomycete isolated from crude oil-polluted soil.</title>
        <authorList>
            <person name="Cai M."/>
            <person name="Chen W.M."/>
            <person name="Nie Y."/>
            <person name="Chi C.Q."/>
            <person name="Wang Y.N."/>
            <person name="Tang Y.Q."/>
            <person name="Li G.Y."/>
            <person name="Wu X.L."/>
        </authorList>
    </citation>
    <scope>NUCLEOTIDE SEQUENCE [LARGE SCALE GENOMIC DNA]</scope>
    <source>
        <strain evidence="3">DSM 45089 / DQS3-9A1</strain>
    </source>
</reference>
<keyword evidence="1" id="KW-1133">Transmembrane helix</keyword>
<evidence type="ECO:0000313" key="2">
    <source>
        <dbReference type="EMBL" id="AEF41638.1"/>
    </source>
</evidence>
<dbReference type="AlphaFoldDB" id="F6ENG9"/>
<sequence>MIVDTSLESGQIFAAARHETRGGWMKRFLIVSIAVFAALFVSLPAAQAQQARATLGGGSGIVVGGDFLCTLTTIGYDNGGRLVGFTAGHCGGPGAPVTAEATPGAGVVGNIARTNGVLDYAVIVFDPARVNPVRTVGPTTITGTGGPAHFPELVCKQGRSTGHTCGISVFVDPVYNETWGLVCVSEGDSGGPVTRGTQLIGLVSAYFLVPCVGPKISINMEAVLADAFVAGGPGAGFRPI</sequence>
<dbReference type="Proteomes" id="UP000009235">
    <property type="component" value="Chromosome"/>
</dbReference>
<organism evidence="2 3">
    <name type="scientific">Hoyosella subflava (strain DSM 45089 / JCM 17490 / NBRC 109087 / DQS3-9A1)</name>
    <name type="common">Amycolicicoccus subflavus</name>
    <dbReference type="NCBI Taxonomy" id="443218"/>
    <lineage>
        <taxon>Bacteria</taxon>
        <taxon>Bacillati</taxon>
        <taxon>Actinomycetota</taxon>
        <taxon>Actinomycetes</taxon>
        <taxon>Mycobacteriales</taxon>
        <taxon>Hoyosellaceae</taxon>
        <taxon>Hoyosella</taxon>
    </lineage>
</organism>
<dbReference type="eggNOG" id="COG5640">
    <property type="taxonomic scope" value="Bacteria"/>
</dbReference>
<protein>
    <submittedName>
        <fullName evidence="2">Secreted protein</fullName>
    </submittedName>
</protein>
<keyword evidence="1" id="KW-0472">Membrane</keyword>
<dbReference type="InterPro" id="IPR009003">
    <property type="entry name" value="Peptidase_S1_PA"/>
</dbReference>
<accession>F6ENG9</accession>
<dbReference type="HOGENOM" id="CLU_083259_1_0_11"/>
<dbReference type="STRING" id="443218.AS9A_3193"/>
<proteinExistence type="predicted"/>
<dbReference type="InterPro" id="IPR043504">
    <property type="entry name" value="Peptidase_S1_PA_chymotrypsin"/>
</dbReference>
<feature type="transmembrane region" description="Helical" evidence="1">
    <location>
        <begin position="28"/>
        <end position="46"/>
    </location>
</feature>
<evidence type="ECO:0000313" key="3">
    <source>
        <dbReference type="Proteomes" id="UP000009235"/>
    </source>
</evidence>
<keyword evidence="1" id="KW-0812">Transmembrane</keyword>
<dbReference type="EMBL" id="CP002786">
    <property type="protein sequence ID" value="AEF41638.1"/>
    <property type="molecule type" value="Genomic_DNA"/>
</dbReference>